<evidence type="ECO:0000313" key="1">
    <source>
        <dbReference type="EMBL" id="MFD2673196.1"/>
    </source>
</evidence>
<organism evidence="1 2">
    <name type="scientific">Marinicrinis sediminis</name>
    <dbReference type="NCBI Taxonomy" id="1652465"/>
    <lineage>
        <taxon>Bacteria</taxon>
        <taxon>Bacillati</taxon>
        <taxon>Bacillota</taxon>
        <taxon>Bacilli</taxon>
        <taxon>Bacillales</taxon>
        <taxon>Paenibacillaceae</taxon>
    </lineage>
</organism>
<proteinExistence type="predicted"/>
<name>A0ABW5REQ9_9BACL</name>
<gene>
    <name evidence="1" type="ORF">ACFSUC_16610</name>
</gene>
<reference evidence="2" key="1">
    <citation type="journal article" date="2019" name="Int. J. Syst. Evol. Microbiol.">
        <title>The Global Catalogue of Microorganisms (GCM) 10K type strain sequencing project: providing services to taxonomists for standard genome sequencing and annotation.</title>
        <authorList>
            <consortium name="The Broad Institute Genomics Platform"/>
            <consortium name="The Broad Institute Genome Sequencing Center for Infectious Disease"/>
            <person name="Wu L."/>
            <person name="Ma J."/>
        </authorList>
    </citation>
    <scope>NUCLEOTIDE SEQUENCE [LARGE SCALE GENOMIC DNA]</scope>
    <source>
        <strain evidence="2">KCTC 33676</strain>
    </source>
</reference>
<dbReference type="Proteomes" id="UP001597497">
    <property type="component" value="Unassembled WGS sequence"/>
</dbReference>
<evidence type="ECO:0000313" key="2">
    <source>
        <dbReference type="Proteomes" id="UP001597497"/>
    </source>
</evidence>
<dbReference type="EMBL" id="JBHUMM010000043">
    <property type="protein sequence ID" value="MFD2673196.1"/>
    <property type="molecule type" value="Genomic_DNA"/>
</dbReference>
<accession>A0ABW5REQ9</accession>
<sequence length="1029" mass="118259">MRTPIIDPRTRQQVIQMVKEMAPHYTPEWRFSPDDPDPGTALAWMVADMLEENIHRLNKLPHKQFVSFLNLLNTSLLSARPAQAHLTFKLNEGTRQPVHIPKGTQVGAAVPGLEESVMFETEKALHVTNAKIQQLLEVSYKQDSIRSLPTDIFTSSNGQIESSQMAPIELFGDHDAEQMQEHSLFIGHESVLNIVHPAVIEIRLLNEQRTYDLPQIAEKLSHADHMEWSYLSSEQEWVPFDEVTAQDHHVRLTKQIKKPLVRDSVYNDSDELFWIRAKVKRFDTAYQFLSDGQLEMDGLQLQSRNLPQEGLAIGPDLLFQNDIEENADGCYPFSPFFAPYGLFYLASQEVFSKKDGQVSIAFNMKAIRNQLMKDKPPDIKWKMVMKRSDFAEKEKPRISIELVYWEYWNGQGWVRLDVSEEQEQLFHDLSEEEIKGELHFNIPTDMEETYVNSHLNYWIRGRVISIENLYETDGIYLSPWLSHFQLSYSYSDMQPLEACHAKNNGEWQNLTGSLLYSRTATRPFFPVENQVPALYMRFDEPPVGGPVSMYFSMTSSNRMSEQPPYMEWQYLSRQGAGAQWVLLKTRDETDGLYENGTVQFSAPPDFVKRKRFGQEGYWIRVMNRDEKLEREDFSRPRLAAIYMNTVNATQQETVLDEFPDPLPDAAGHVFQLNRKPIMNEQVWVDETGQRTEEEWEEFARHYPDQIEWVKDSAGILQRVWIKWEHTENLLHAKGQDRYYELDRAAGQLRFGDGTTGKALPVLGSDAVRVNYRVVQGKYGNVPRHAIQQLQQSIAFIESVTNMEPAAGGTDVETLPDALQRGPQKLKHRGRAVTTEDFEWLIREAYPAIAKVTCLSAWPGKTSGSGASLAVVLLPESGLDNPAYLSGLKKQVRTFLLDKASAMIAFSDQLEIMEAAWIEISVQAEIVIHDMDESIPAEVEAVERLEAYLDPFTGNEQREGWDIGQTVHISQFYALLKKIHAVNYVHQCKMSMHRVEKGQRVEISNQQWEQTRHGVIRSGKHTVMVRVQEG</sequence>
<comment type="caution">
    <text evidence="1">The sequence shown here is derived from an EMBL/GenBank/DDBJ whole genome shotgun (WGS) entry which is preliminary data.</text>
</comment>
<protein>
    <submittedName>
        <fullName evidence="1">Baseplate J/gp47 family protein</fullName>
    </submittedName>
</protein>
<keyword evidence="2" id="KW-1185">Reference proteome</keyword>
<dbReference type="RefSeq" id="WP_379930755.1">
    <property type="nucleotide sequence ID" value="NZ_JBHUMM010000043.1"/>
</dbReference>